<dbReference type="OrthoDB" id="1495718at2"/>
<name>A0A0N8H9L9_9BACT</name>
<reference evidence="2 3" key="1">
    <citation type="submission" date="2015-07" db="EMBL/GenBank/DDBJ databases">
        <title>The draft genome sequence of Leadbetterella sp. JN14-9.</title>
        <authorList>
            <person name="Liu Y."/>
            <person name="Du J."/>
            <person name="Shao Z."/>
        </authorList>
    </citation>
    <scope>NUCLEOTIDE SEQUENCE [LARGE SCALE GENOMIC DNA]</scope>
    <source>
        <strain evidence="2 3">JN14-9</strain>
    </source>
</reference>
<evidence type="ECO:0000256" key="1">
    <source>
        <dbReference type="SAM" id="SignalP"/>
    </source>
</evidence>
<protein>
    <recommendedName>
        <fullName evidence="4">DUF3078 domain-containing protein</fullName>
    </recommendedName>
</protein>
<accession>A0A0N8H9L9</accession>
<evidence type="ECO:0000313" key="3">
    <source>
        <dbReference type="Proteomes" id="UP000050454"/>
    </source>
</evidence>
<evidence type="ECO:0000313" key="2">
    <source>
        <dbReference type="EMBL" id="KPM47740.1"/>
    </source>
</evidence>
<keyword evidence="1" id="KW-0732">Signal</keyword>
<dbReference type="Pfam" id="PF11276">
    <property type="entry name" value="DUF3078"/>
    <property type="match status" value="1"/>
</dbReference>
<proteinExistence type="predicted"/>
<keyword evidence="3" id="KW-1185">Reference proteome</keyword>
<gene>
    <name evidence="2" type="ORF">AFM12_10710</name>
</gene>
<comment type="caution">
    <text evidence="2">The sequence shown here is derived from an EMBL/GenBank/DDBJ whole genome shotgun (WGS) entry which is preliminary data.</text>
</comment>
<dbReference type="InterPro" id="IPR021428">
    <property type="entry name" value="DUF3078"/>
</dbReference>
<dbReference type="STRING" id="1605367.AFM12_10710"/>
<organism evidence="2 3">
    <name type="scientific">Jiulongibacter sediminis</name>
    <dbReference type="NCBI Taxonomy" id="1605367"/>
    <lineage>
        <taxon>Bacteria</taxon>
        <taxon>Pseudomonadati</taxon>
        <taxon>Bacteroidota</taxon>
        <taxon>Cytophagia</taxon>
        <taxon>Cytophagales</taxon>
        <taxon>Leadbetterellaceae</taxon>
        <taxon>Jiulongibacter</taxon>
    </lineage>
</organism>
<feature type="signal peptide" evidence="1">
    <location>
        <begin position="1"/>
        <end position="19"/>
    </location>
</feature>
<dbReference type="EMBL" id="LGTQ01000009">
    <property type="protein sequence ID" value="KPM47740.1"/>
    <property type="molecule type" value="Genomic_DNA"/>
</dbReference>
<dbReference type="AlphaFoldDB" id="A0A0N8H9L9"/>
<feature type="chain" id="PRO_5006026306" description="DUF3078 domain-containing protein" evidence="1">
    <location>
        <begin position="20"/>
        <end position="301"/>
    </location>
</feature>
<sequence>MKRLFSFLFISLMAYQVSAQEVVLQNREDSLRVGWWDRNTQLAVNFSQASFNDPWQGGGVNNFALGFLFNNLAVKHKGKGVWTNDIQFQYGFLRNKGLDLRKSVDRLFAESKYASSITPKLNWFAGVNLLTQFSAGYNFENNGDRGNMISNLFAPAFLSEGVGVEYKPIDYFVVQLGGATIRQTFVGNETVFENTFKDVEGIDRSYGVERGKSLLNEMGLQAVAAFDKNLTESLNLKWRYQGFLAYAPETKPIDHNINLIATSKIGKYFNVNFSLIGIYDADQVEKFQISQGLSAGFSLAL</sequence>
<dbReference type="Proteomes" id="UP000050454">
    <property type="component" value="Unassembled WGS sequence"/>
</dbReference>
<evidence type="ECO:0008006" key="4">
    <source>
        <dbReference type="Google" id="ProtNLM"/>
    </source>
</evidence>